<proteinExistence type="predicted"/>
<protein>
    <submittedName>
        <fullName evidence="1">Uncharacterized protein</fullName>
    </submittedName>
</protein>
<keyword evidence="2" id="KW-1185">Reference proteome</keyword>
<evidence type="ECO:0000313" key="1">
    <source>
        <dbReference type="EMBL" id="SHG75151.1"/>
    </source>
</evidence>
<dbReference type="Proteomes" id="UP000184532">
    <property type="component" value="Unassembled WGS sequence"/>
</dbReference>
<sequence length="417" mass="48347">MENILERHESETLLLTKQVFTVLLNRVIAHFKESHKIGGKYKDSQLYGFGNYDTEQANLKNDLELVLRGYVNGKYLYNKLRESSSGKPVIKISREYRSLFFNYLGYRDVIEFIESDLFTQKQRDKQFDLLNKRGSLIDHYYVCYYFGEDNKMNKGQVIIYNDWKTVEMIYVYVDDNGAKGVYTFYGTISQSEDFAHFDTKYFVGNKKSEGAKFIFFIGKSSPNERHYLTGTYSGFDKYDRAIAGKMILKKYDTKVEIEEEVNDKSFDPIICQELNKIRLVVESNIRKNPLRFSKKSPYAQVLTNSAGDYVFDFSVGGKIYSINLKIEKHHYNIVSLDDSVIIEDDRILAINKGQILNLDFSVSGMFHLQKTSIYINAIDFINQQKGVEGKFNGVDINNNIISGIVYISKINTIKSRH</sequence>
<gene>
    <name evidence="1" type="ORF">SAMN04488116_2386</name>
</gene>
<dbReference type="AlphaFoldDB" id="A0A1M5MD78"/>
<accession>A0A1M5MD78</accession>
<name>A0A1M5MD78_9FLAO</name>
<reference evidence="2" key="1">
    <citation type="submission" date="2016-11" db="EMBL/GenBank/DDBJ databases">
        <authorList>
            <person name="Varghese N."/>
            <person name="Submissions S."/>
        </authorList>
    </citation>
    <scope>NUCLEOTIDE SEQUENCE [LARGE SCALE GENOMIC DNA]</scope>
    <source>
        <strain evidence="2">DSM 22638</strain>
    </source>
</reference>
<evidence type="ECO:0000313" key="2">
    <source>
        <dbReference type="Proteomes" id="UP000184532"/>
    </source>
</evidence>
<dbReference type="EMBL" id="FQWL01000003">
    <property type="protein sequence ID" value="SHG75151.1"/>
    <property type="molecule type" value="Genomic_DNA"/>
</dbReference>
<dbReference type="RefSeq" id="WP_073179802.1">
    <property type="nucleotide sequence ID" value="NZ_FQWL01000003.1"/>
</dbReference>
<dbReference type="OrthoDB" id="974318at2"/>
<organism evidence="1 2">
    <name type="scientific">Flagellimonas flava</name>
    <dbReference type="NCBI Taxonomy" id="570519"/>
    <lineage>
        <taxon>Bacteria</taxon>
        <taxon>Pseudomonadati</taxon>
        <taxon>Bacteroidota</taxon>
        <taxon>Flavobacteriia</taxon>
        <taxon>Flavobacteriales</taxon>
        <taxon>Flavobacteriaceae</taxon>
        <taxon>Flagellimonas</taxon>
    </lineage>
</organism>